<dbReference type="RefSeq" id="WP_251936006.1">
    <property type="nucleotide sequence ID" value="NZ_CP098747.1"/>
</dbReference>
<gene>
    <name evidence="4" type="primary">deoB</name>
    <name evidence="7" type="ORF">NBZ79_04970</name>
</gene>
<keyword evidence="8" id="KW-1185">Reference proteome</keyword>
<keyword evidence="4 7" id="KW-0413">Isomerase</keyword>
<dbReference type="InterPro" id="IPR024052">
    <property type="entry name" value="Phosphopentomutase_DeoB_cap_sf"/>
</dbReference>
<dbReference type="HAMAP" id="MF_00740">
    <property type="entry name" value="Phosphopentomut"/>
    <property type="match status" value="1"/>
</dbReference>
<evidence type="ECO:0000256" key="4">
    <source>
        <dbReference type="HAMAP-Rule" id="MF_00740"/>
    </source>
</evidence>
<evidence type="ECO:0000256" key="1">
    <source>
        <dbReference type="ARBA" id="ARBA00010373"/>
    </source>
</evidence>
<dbReference type="Pfam" id="PF01676">
    <property type="entry name" value="Metalloenzyme"/>
    <property type="match status" value="1"/>
</dbReference>
<comment type="subcellular location">
    <subcellularLocation>
        <location evidence="4">Cytoplasm</location>
    </subcellularLocation>
</comment>
<evidence type="ECO:0000256" key="5">
    <source>
        <dbReference type="NCBIfam" id="TIGR01696"/>
    </source>
</evidence>
<dbReference type="Gene3D" id="3.30.70.1250">
    <property type="entry name" value="Phosphopentomutase"/>
    <property type="match status" value="1"/>
</dbReference>
<feature type="domain" description="Metalloenzyme" evidence="6">
    <location>
        <begin position="3"/>
        <end position="390"/>
    </location>
</feature>
<dbReference type="Gene3D" id="3.40.720.10">
    <property type="entry name" value="Alkaline Phosphatase, subunit A"/>
    <property type="match status" value="1"/>
</dbReference>
<feature type="binding site" evidence="4">
    <location>
        <position position="304"/>
    </location>
    <ligand>
        <name>Mn(2+)</name>
        <dbReference type="ChEBI" id="CHEBI:29035"/>
        <label>2</label>
    </ligand>
</feature>
<reference evidence="7" key="1">
    <citation type="submission" date="2022-06" db="EMBL/GenBank/DDBJ databases">
        <title>Sneathiella actinostolidae sp. nov., isolated from a sea anemonein the Western Pacific Ocean.</title>
        <authorList>
            <person name="Wei M.J."/>
        </authorList>
    </citation>
    <scope>NUCLEOTIDE SEQUENCE</scope>
    <source>
        <strain evidence="7">PHK-P5</strain>
    </source>
</reference>
<keyword evidence="2 4" id="KW-0479">Metal-binding</keyword>
<dbReference type="NCBIfam" id="TIGR01696">
    <property type="entry name" value="deoB"/>
    <property type="match status" value="1"/>
</dbReference>
<dbReference type="GO" id="GO:0008973">
    <property type="term" value="F:phosphopentomutase activity"/>
    <property type="evidence" value="ECO:0007669"/>
    <property type="project" value="UniProtKB-EC"/>
</dbReference>
<dbReference type="PANTHER" id="PTHR21110">
    <property type="entry name" value="PHOSPHOPENTOMUTASE"/>
    <property type="match status" value="1"/>
</dbReference>
<comment type="cofactor">
    <cofactor evidence="4">
        <name>Mn(2+)</name>
        <dbReference type="ChEBI" id="CHEBI:29035"/>
    </cofactor>
    <text evidence="4">Binds 2 manganese ions.</text>
</comment>
<feature type="binding site" evidence="4">
    <location>
        <position position="341"/>
    </location>
    <ligand>
        <name>Mn(2+)</name>
        <dbReference type="ChEBI" id="CHEBI:29035"/>
        <label>1</label>
    </ligand>
</feature>
<dbReference type="InterPro" id="IPR010045">
    <property type="entry name" value="DeoB"/>
</dbReference>
<evidence type="ECO:0000256" key="2">
    <source>
        <dbReference type="ARBA" id="ARBA00022723"/>
    </source>
</evidence>
<evidence type="ECO:0000259" key="6">
    <source>
        <dbReference type="Pfam" id="PF01676"/>
    </source>
</evidence>
<dbReference type="NCBIfam" id="NF003766">
    <property type="entry name" value="PRK05362.1"/>
    <property type="match status" value="1"/>
</dbReference>
<feature type="binding site" evidence="4">
    <location>
        <position position="340"/>
    </location>
    <ligand>
        <name>Mn(2+)</name>
        <dbReference type="ChEBI" id="CHEBI:29035"/>
        <label>1</label>
    </ligand>
</feature>
<organism evidence="7 8">
    <name type="scientific">Sneathiella marina</name>
    <dbReference type="NCBI Taxonomy" id="2950108"/>
    <lineage>
        <taxon>Bacteria</taxon>
        <taxon>Pseudomonadati</taxon>
        <taxon>Pseudomonadota</taxon>
        <taxon>Alphaproteobacteria</taxon>
        <taxon>Sneathiellales</taxon>
        <taxon>Sneathiellaceae</taxon>
        <taxon>Sneathiella</taxon>
    </lineage>
</organism>
<evidence type="ECO:0000313" key="7">
    <source>
        <dbReference type="EMBL" id="USG62330.1"/>
    </source>
</evidence>
<dbReference type="SUPFAM" id="SSF53649">
    <property type="entry name" value="Alkaline phosphatase-like"/>
    <property type="match status" value="1"/>
</dbReference>
<dbReference type="SUPFAM" id="SSF143856">
    <property type="entry name" value="DeoB insert domain-like"/>
    <property type="match status" value="1"/>
</dbReference>
<proteinExistence type="inferred from homology"/>
<comment type="similarity">
    <text evidence="1 4">Belongs to the phosphopentomutase family.</text>
</comment>
<evidence type="ECO:0000256" key="3">
    <source>
        <dbReference type="ARBA" id="ARBA00023211"/>
    </source>
</evidence>
<dbReference type="EMBL" id="CP098747">
    <property type="protein sequence ID" value="USG62330.1"/>
    <property type="molecule type" value="Genomic_DNA"/>
</dbReference>
<comment type="catalytic activity">
    <reaction evidence="4">
        <text>2-deoxy-alpha-D-ribose 1-phosphate = 2-deoxy-D-ribose 5-phosphate</text>
        <dbReference type="Rhea" id="RHEA:27658"/>
        <dbReference type="ChEBI" id="CHEBI:57259"/>
        <dbReference type="ChEBI" id="CHEBI:62877"/>
        <dbReference type="EC" id="5.4.2.7"/>
    </reaction>
</comment>
<feature type="binding site" evidence="4">
    <location>
        <position position="10"/>
    </location>
    <ligand>
        <name>Mn(2+)</name>
        <dbReference type="ChEBI" id="CHEBI:29035"/>
        <label>1</label>
    </ligand>
</feature>
<comment type="catalytic activity">
    <reaction evidence="4">
        <text>alpha-D-ribose 1-phosphate = D-ribose 5-phosphate</text>
        <dbReference type="Rhea" id="RHEA:18793"/>
        <dbReference type="ChEBI" id="CHEBI:57720"/>
        <dbReference type="ChEBI" id="CHEBI:78346"/>
        <dbReference type="EC" id="5.4.2.7"/>
    </reaction>
</comment>
<dbReference type="InterPro" id="IPR017850">
    <property type="entry name" value="Alkaline_phosphatase_core_sf"/>
</dbReference>
<protein>
    <recommendedName>
        <fullName evidence="4 5">Phosphopentomutase</fullName>
        <ecNumber evidence="4 5">5.4.2.7</ecNumber>
    </recommendedName>
    <alternativeName>
        <fullName evidence="4">Phosphodeoxyribomutase</fullName>
    </alternativeName>
</protein>
<comment type="pathway">
    <text evidence="4">Carbohydrate degradation; 2-deoxy-D-ribose 1-phosphate degradation; D-glyceraldehyde 3-phosphate and acetaldehyde from 2-deoxy-alpha-D-ribose 1-phosphate: step 1/2.</text>
</comment>
<dbReference type="CDD" id="cd16009">
    <property type="entry name" value="PPM"/>
    <property type="match status" value="1"/>
</dbReference>
<comment type="function">
    <text evidence="4">Isomerase that catalyzes the conversion of deoxy-ribose 1-phosphate (dRib-1-P) and ribose 1-phosphate (Rib-1-P) to deoxy-ribose 5-phosphate (dRib-5-P) and ribose 5-phosphate (Rib-5-P), respectively.</text>
</comment>
<dbReference type="EC" id="5.4.2.7" evidence="4 5"/>
<sequence>MTRAIIIVLDSFGLGAARDADLFGDMGADTFGHIIDAADKNQADADYREGPLKLPNLQNLGLFAAHDAYHGNQQTNRDFSGLYGVANEKSKGKDTPSGHWEMAGVPVLFDWGYFPKTVPCFPENLTRSLIEQGNIPGVLGDCHASGTEIIERLGADHLTSGKPIVYTSADSVFQIAAHEDSFGLQRLYDLCELARNLVDDFEIGRVIARPFTGEPGTFTRTANRRDLAVPPPEPTLLDRLTSNNRQVISIGKIGDIFAHQGTGEIVKAAGNMALVDATLDALDRAEDGSLIFTNLVDFDQSFGHRRDVPGYAHALEEFDARLPEIEGKLRAGDLVVLTADHGCDPTWPGSDHTREVVPIIAFGPNVIGHSIGERNTFADIGQSIAQHLAIPPLSNGTSFLEK</sequence>
<keyword evidence="3 4" id="KW-0464">Manganese</keyword>
<dbReference type="Proteomes" id="UP001056291">
    <property type="component" value="Chromosome"/>
</dbReference>
<dbReference type="InterPro" id="IPR006124">
    <property type="entry name" value="Metalloenzyme"/>
</dbReference>
<evidence type="ECO:0000313" key="8">
    <source>
        <dbReference type="Proteomes" id="UP001056291"/>
    </source>
</evidence>
<feature type="binding site" evidence="4">
    <location>
        <position position="299"/>
    </location>
    <ligand>
        <name>Mn(2+)</name>
        <dbReference type="ChEBI" id="CHEBI:29035"/>
        <label>2</label>
    </ligand>
</feature>
<feature type="binding site" evidence="4">
    <location>
        <position position="352"/>
    </location>
    <ligand>
        <name>Mn(2+)</name>
        <dbReference type="ChEBI" id="CHEBI:29035"/>
        <label>2</label>
    </ligand>
</feature>
<dbReference type="PANTHER" id="PTHR21110:SF0">
    <property type="entry name" value="PHOSPHOPENTOMUTASE"/>
    <property type="match status" value="1"/>
</dbReference>
<name>A0ABY4W551_9PROT</name>
<keyword evidence="4" id="KW-0963">Cytoplasm</keyword>
<accession>A0ABY4W551</accession>
<dbReference type="PIRSF" id="PIRSF001491">
    <property type="entry name" value="Ppentomutase"/>
    <property type="match status" value="1"/>
</dbReference>